<gene>
    <name evidence="2" type="ORF">DQX05_05290</name>
</gene>
<dbReference type="CDD" id="cd06325">
    <property type="entry name" value="PBP1_ABC_unchar_transporter"/>
    <property type="match status" value="1"/>
</dbReference>
<keyword evidence="1" id="KW-0732">Signal</keyword>
<dbReference type="AlphaFoldDB" id="A0A3A3GQ79"/>
<evidence type="ECO:0000313" key="2">
    <source>
        <dbReference type="EMBL" id="RJG25513.1"/>
    </source>
</evidence>
<dbReference type="EMBL" id="QYZD01000003">
    <property type="protein sequence ID" value="RJG25513.1"/>
    <property type="molecule type" value="Genomic_DNA"/>
</dbReference>
<feature type="signal peptide" evidence="1">
    <location>
        <begin position="1"/>
        <end position="17"/>
    </location>
</feature>
<dbReference type="OrthoDB" id="9776955at2"/>
<proteinExistence type="predicted"/>
<organism evidence="2 3">
    <name type="scientific">Paenibacillus thiaminolyticus</name>
    <name type="common">Bacillus thiaminolyticus</name>
    <dbReference type="NCBI Taxonomy" id="49283"/>
    <lineage>
        <taxon>Bacteria</taxon>
        <taxon>Bacillati</taxon>
        <taxon>Bacillota</taxon>
        <taxon>Bacilli</taxon>
        <taxon>Bacillales</taxon>
        <taxon>Paenibacillaceae</taxon>
        <taxon>Paenibacillus</taxon>
    </lineage>
</organism>
<dbReference type="Pfam" id="PF04392">
    <property type="entry name" value="ABC_sub_bind"/>
    <property type="match status" value="1"/>
</dbReference>
<evidence type="ECO:0000256" key="1">
    <source>
        <dbReference type="SAM" id="SignalP"/>
    </source>
</evidence>
<dbReference type="InterPro" id="IPR028082">
    <property type="entry name" value="Peripla_BP_I"/>
</dbReference>
<dbReference type="PROSITE" id="PS51257">
    <property type="entry name" value="PROKAR_LIPOPROTEIN"/>
    <property type="match status" value="1"/>
</dbReference>
<dbReference type="Gene3D" id="3.40.50.2300">
    <property type="match status" value="2"/>
</dbReference>
<dbReference type="RefSeq" id="WP_119791555.1">
    <property type="nucleotide sequence ID" value="NZ_QYZD01000003.1"/>
</dbReference>
<feature type="chain" id="PRO_5039233387" evidence="1">
    <location>
        <begin position="18"/>
        <end position="334"/>
    </location>
</feature>
<name>A0A3A3GQ79_PANTH</name>
<comment type="caution">
    <text evidence="2">The sequence shown here is derived from an EMBL/GenBank/DDBJ whole genome shotgun (WGS) entry which is preliminary data.</text>
</comment>
<dbReference type="InterPro" id="IPR007487">
    <property type="entry name" value="ABC_transpt-TYRBP-like"/>
</dbReference>
<sequence length="334" mass="35556">MKPFFSIVMVCSLLLLAACGNSSEPKDTGKNDDGKKVVKIGIAQYANHPSLDGAREGFLQALKDAGYEENVNLQVDFHNAQGDMNNNLTIAQKLVGDKNDLILAIATPTAQAVAKATKDIPVLFTAVTDPVTSKLVDSLEKPGGNVTGTRDTNPDSIKKTMETIKKFFPEARKIGVIYNSGEQNSVVNIANVKQVLQDSGLETVEATVTNSSEVKQAADSLVGRADIIYLTSDNTVISALSSVVSVANDKDIPLFCESSESVGEGAFASIGFQYYDLGYTTGKMAVEVLKGASPADIPVQFSEKLELMINPKAAEAQGITLTEEMTQGAILIEK</sequence>
<dbReference type="SUPFAM" id="SSF53822">
    <property type="entry name" value="Periplasmic binding protein-like I"/>
    <property type="match status" value="1"/>
</dbReference>
<protein>
    <submittedName>
        <fullName evidence="2">ABC transporter substrate-binding protein</fullName>
    </submittedName>
</protein>
<accession>A0A3A3GQ79</accession>
<dbReference type="PANTHER" id="PTHR35271:SF1">
    <property type="entry name" value="ABC TRANSPORTER, SUBSTRATE-BINDING LIPOPROTEIN"/>
    <property type="match status" value="1"/>
</dbReference>
<reference evidence="2 3" key="1">
    <citation type="submission" date="2018-09" db="EMBL/GenBank/DDBJ databases">
        <title>Paenibacillus SK2017-BO5.</title>
        <authorList>
            <person name="Piskunova J.V."/>
            <person name="Dubiley S.A."/>
            <person name="Severinov K.V."/>
        </authorList>
    </citation>
    <scope>NUCLEOTIDE SEQUENCE [LARGE SCALE GENOMIC DNA]</scope>
    <source>
        <strain evidence="2 3">BO5</strain>
    </source>
</reference>
<dbReference type="PANTHER" id="PTHR35271">
    <property type="entry name" value="ABC TRANSPORTER, SUBSTRATE-BINDING LIPOPROTEIN-RELATED"/>
    <property type="match status" value="1"/>
</dbReference>
<dbReference type="Proteomes" id="UP000266177">
    <property type="component" value="Unassembled WGS sequence"/>
</dbReference>
<evidence type="ECO:0000313" key="3">
    <source>
        <dbReference type="Proteomes" id="UP000266177"/>
    </source>
</evidence>